<dbReference type="PANTHER" id="PTHR40980:SF4">
    <property type="entry name" value="TONB-DEPENDENT RECEPTOR-LIKE BETA-BARREL DOMAIN-CONTAINING PROTEIN"/>
    <property type="match status" value="1"/>
</dbReference>
<dbReference type="Gene3D" id="2.40.170.20">
    <property type="entry name" value="TonB-dependent receptor, beta-barrel domain"/>
    <property type="match status" value="1"/>
</dbReference>
<dbReference type="KEGG" id="mrub:DEO27_004280"/>
<dbReference type="Pfam" id="PF14905">
    <property type="entry name" value="OMP_b-brl_3"/>
    <property type="match status" value="1"/>
</dbReference>
<keyword evidence="6" id="KW-1185">Reference proteome</keyword>
<comment type="subcellular location">
    <subcellularLocation>
        <location evidence="1">Cell outer membrane</location>
    </subcellularLocation>
</comment>
<dbReference type="OrthoDB" id="606851at2"/>
<dbReference type="Pfam" id="PF13620">
    <property type="entry name" value="CarboxypepD_reg"/>
    <property type="match status" value="1"/>
</dbReference>
<evidence type="ECO:0000256" key="3">
    <source>
        <dbReference type="ARBA" id="ARBA00023237"/>
    </source>
</evidence>
<accession>A0A5C1HTX7</accession>
<protein>
    <submittedName>
        <fullName evidence="5">TonB-dependent receptor</fullName>
    </submittedName>
</protein>
<reference evidence="5" key="1">
    <citation type="submission" date="2019-08" db="EMBL/GenBank/DDBJ databases">
        <title>Comparative genome analysis confer to the adaptation heavy metal polluted environment.</title>
        <authorList>
            <person name="Li Y."/>
        </authorList>
    </citation>
    <scope>NUCLEOTIDE SEQUENCE [LARGE SCALE GENOMIC DNA]</scope>
    <source>
        <strain evidence="5">P1</strain>
    </source>
</reference>
<organism evidence="5 6">
    <name type="scientific">Mucilaginibacter rubeus</name>
    <dbReference type="NCBI Taxonomy" id="2027860"/>
    <lineage>
        <taxon>Bacteria</taxon>
        <taxon>Pseudomonadati</taxon>
        <taxon>Bacteroidota</taxon>
        <taxon>Sphingobacteriia</taxon>
        <taxon>Sphingobacteriales</taxon>
        <taxon>Sphingobacteriaceae</taxon>
        <taxon>Mucilaginibacter</taxon>
    </lineage>
</organism>
<dbReference type="Gene3D" id="2.170.130.10">
    <property type="entry name" value="TonB-dependent receptor, plug domain"/>
    <property type="match status" value="1"/>
</dbReference>
<dbReference type="GO" id="GO:0009279">
    <property type="term" value="C:cell outer membrane"/>
    <property type="evidence" value="ECO:0007669"/>
    <property type="project" value="UniProtKB-SubCell"/>
</dbReference>
<dbReference type="InterPro" id="IPR041700">
    <property type="entry name" value="OMP_b-brl_3"/>
</dbReference>
<dbReference type="SUPFAM" id="SSF56935">
    <property type="entry name" value="Porins"/>
    <property type="match status" value="1"/>
</dbReference>
<dbReference type="RefSeq" id="WP_112575261.1">
    <property type="nucleotide sequence ID" value="NZ_CP043450.1"/>
</dbReference>
<evidence type="ECO:0000256" key="2">
    <source>
        <dbReference type="ARBA" id="ARBA00023136"/>
    </source>
</evidence>
<feature type="domain" description="Outer membrane protein beta-barrel" evidence="4">
    <location>
        <begin position="385"/>
        <end position="784"/>
    </location>
</feature>
<sequence length="812" mass="89657">MKLKLLLAILFSIIMIPALGQKGQTLFAVSGIATDSISKQPIGYVTVNLRNNLKQLVRTAVTKTDGTFRFEKLPSGKYSLSMVSVGFSTKTLPVDLAENAKPSLNLGSIAIGEQTTQLKTVAITADKPIIKQEIDKLTYDLKSDPDSKSSSVLEMMRKVPLLSVDGDDNILLKGNSGYRIFVNGKPSSMMERDPKNILKSMPASTIQSIEVITNPSSKYDAEGLAGIINIVTNKKVSNGYNGTLNLSQVFPVGGPRLGGSFSSKQGKLEVSSYFGGNISNSPEVRSSIARLTTGSNPTNLSQNNTAEWDGKNGYAEVGISYEIDSLNLISGQFNVNGNNQDGINTQNSVLNQAGDMVQQYDLYNNNTSGGRGFNVGLNYQLGFKNNKQRLLTFSYQYYTFNNRQNAALTASNRVNYTTPDYLQHNKDESSEQTFQVDYVQPVKKLTIEMGLKAIMRDNKSDYQYLGYDEAAGDFETDSSRSNKFDNKQNVLGAYNTYSYTLQNWSFKAGARVEETLIDADFISTSSQLNKNFFDIVPSVSINKRFKSAGTINLGFSQRIQRPGIYQLNPFVDRSNPNFESSGNPNLRPAVSNSIQLSYSRTQKASLNLMLGYNYFNDLIMPVVIFDPATNITRNSFDNTGKARLFTFNGNINYPITKKWSSLFNGRIAHGRVQGIVNGQLVKNQGFMYGASLNSGYNFEQGWHVSTNVFLNGPNLSIQGTSNPYASVSFTVNKDLVKDKLSFAATVNNPFSKYRNNIRSSFGPDFTQTNINHAYFRGFTVSLNYRFGKLKEAVKKNKRGISNDDVQGAPSGN</sequence>
<dbReference type="InterPro" id="IPR036942">
    <property type="entry name" value="Beta-barrel_TonB_sf"/>
</dbReference>
<evidence type="ECO:0000256" key="1">
    <source>
        <dbReference type="ARBA" id="ARBA00004442"/>
    </source>
</evidence>
<dbReference type="SUPFAM" id="SSF49478">
    <property type="entry name" value="Cna protein B-type domain"/>
    <property type="match status" value="1"/>
</dbReference>
<keyword evidence="3" id="KW-0998">Cell outer membrane</keyword>
<evidence type="ECO:0000313" key="5">
    <source>
        <dbReference type="EMBL" id="QEM09264.1"/>
    </source>
</evidence>
<dbReference type="AlphaFoldDB" id="A0A5C1HTX7"/>
<proteinExistence type="predicted"/>
<keyword evidence="5" id="KW-0675">Receptor</keyword>
<dbReference type="Gene3D" id="2.60.40.1120">
    <property type="entry name" value="Carboxypeptidase-like, regulatory domain"/>
    <property type="match status" value="1"/>
</dbReference>
<dbReference type="EMBL" id="CP043450">
    <property type="protein sequence ID" value="QEM09264.1"/>
    <property type="molecule type" value="Genomic_DNA"/>
</dbReference>
<dbReference type="InterPro" id="IPR037066">
    <property type="entry name" value="Plug_dom_sf"/>
</dbReference>
<name>A0A5C1HTX7_9SPHI</name>
<evidence type="ECO:0000259" key="4">
    <source>
        <dbReference type="Pfam" id="PF14905"/>
    </source>
</evidence>
<keyword evidence="2" id="KW-0472">Membrane</keyword>
<gene>
    <name evidence="5" type="ORF">DEO27_004280</name>
</gene>
<dbReference type="PANTHER" id="PTHR40980">
    <property type="entry name" value="PLUG DOMAIN-CONTAINING PROTEIN"/>
    <property type="match status" value="1"/>
</dbReference>
<evidence type="ECO:0000313" key="6">
    <source>
        <dbReference type="Proteomes" id="UP000251402"/>
    </source>
</evidence>
<dbReference type="Proteomes" id="UP000251402">
    <property type="component" value="Chromosome"/>
</dbReference>